<sequence>MKTSLSVGLSLISVISKAWASGETAGVYKFLNCPGESLASSSFRSISEKDALLNLADDWGLSPLYNIEGDAEDYEAISLGKCAQRHSNSTVFVGVSGVEDLDAFLSDKTPLFTIDSAGKGSESFSELREFISDAPTALARLKSDVLKKRRLTAGITIDQPKTEANKFGSVYGQVKSAFKTLAGLFSLQQQQQPFGSSLSELRTAYSGYESVVESLKGSDLAQDRSVVKQFMQFRYFASNDVQHIPCGSVVSINIDVLDQVLAKFGRSDNYNLALGIVSEALADLIESAKMNSAVDVVLVALPAAPSGDSQHEASGIFKREESTPKSACQATQEQCKEAFGSCSGHGTCTKVGKCWTCVCSATVKKGKTSYWKGNECEKEDISSQFNLLLWTTIFIVIAAIVGVKFLYECGEGRLPGILLAATTQTKKSQ</sequence>
<keyword evidence="5" id="KW-1185">Reference proteome</keyword>
<dbReference type="Proteomes" id="UP000478008">
    <property type="component" value="Unassembled WGS sequence"/>
</dbReference>
<reference evidence="4 5" key="1">
    <citation type="submission" date="2019-07" db="EMBL/GenBank/DDBJ databases">
        <authorList>
            <person name="Friedrich A."/>
            <person name="Schacherer J."/>
        </authorList>
    </citation>
    <scope>NUCLEOTIDE SEQUENCE [LARGE SCALE GENOMIC DNA]</scope>
</reference>
<keyword evidence="1" id="KW-0472">Membrane</keyword>
<evidence type="ECO:0000313" key="5">
    <source>
        <dbReference type="Proteomes" id="UP000478008"/>
    </source>
</evidence>
<keyword evidence="2" id="KW-0732">Signal</keyword>
<evidence type="ECO:0000256" key="2">
    <source>
        <dbReference type="SAM" id="SignalP"/>
    </source>
</evidence>
<proteinExistence type="predicted"/>
<dbReference type="AlphaFoldDB" id="A0A7D9H075"/>
<organism evidence="4 5">
    <name type="scientific">Dekkera bruxellensis</name>
    <name type="common">Brettanomyces custersii</name>
    <dbReference type="NCBI Taxonomy" id="5007"/>
    <lineage>
        <taxon>Eukaryota</taxon>
        <taxon>Fungi</taxon>
        <taxon>Dikarya</taxon>
        <taxon>Ascomycota</taxon>
        <taxon>Saccharomycotina</taxon>
        <taxon>Pichiomycetes</taxon>
        <taxon>Pichiales</taxon>
        <taxon>Pichiaceae</taxon>
        <taxon>Brettanomyces</taxon>
    </lineage>
</organism>
<dbReference type="PANTHER" id="PTHR36853:SF1">
    <property type="entry name" value="DUF3844 DOMAIN-CONTAINING PROTEIN"/>
    <property type="match status" value="1"/>
</dbReference>
<dbReference type="GO" id="GO:0005783">
    <property type="term" value="C:endoplasmic reticulum"/>
    <property type="evidence" value="ECO:0007669"/>
    <property type="project" value="TreeGrafter"/>
</dbReference>
<evidence type="ECO:0000313" key="4">
    <source>
        <dbReference type="EMBL" id="VUG17328.1"/>
    </source>
</evidence>
<gene>
    <name evidence="4" type="ORF">DEBR0S2_04346G</name>
</gene>
<evidence type="ECO:0000256" key="1">
    <source>
        <dbReference type="SAM" id="Phobius"/>
    </source>
</evidence>
<feature type="signal peptide" evidence="2">
    <location>
        <begin position="1"/>
        <end position="20"/>
    </location>
</feature>
<keyword evidence="1" id="KW-0812">Transmembrane</keyword>
<dbReference type="PANTHER" id="PTHR36853">
    <property type="entry name" value="EXPRESSED PROTEIN"/>
    <property type="match status" value="1"/>
</dbReference>
<protein>
    <submittedName>
        <fullName evidence="4">DEBR0S2_04346g1_1</fullName>
    </submittedName>
</protein>
<feature type="chain" id="PRO_5028831910" evidence="2">
    <location>
        <begin position="21"/>
        <end position="429"/>
    </location>
</feature>
<accession>A0A7D9H075</accession>
<dbReference type="Pfam" id="PF12955">
    <property type="entry name" value="Vps3844_C"/>
    <property type="match status" value="1"/>
</dbReference>
<feature type="transmembrane region" description="Helical" evidence="1">
    <location>
        <begin position="387"/>
        <end position="407"/>
    </location>
</feature>
<feature type="domain" description="Vacuolar sorting protein Vps3844 C-terminal" evidence="3">
    <location>
        <begin position="328"/>
        <end position="419"/>
    </location>
</feature>
<name>A0A7D9H075_DEKBR</name>
<dbReference type="InterPro" id="IPR024382">
    <property type="entry name" value="Vps3844_C"/>
</dbReference>
<dbReference type="EMBL" id="CABFWN010000002">
    <property type="protein sequence ID" value="VUG17328.1"/>
    <property type="molecule type" value="Genomic_DNA"/>
</dbReference>
<keyword evidence="1" id="KW-1133">Transmembrane helix</keyword>
<evidence type="ECO:0000259" key="3">
    <source>
        <dbReference type="Pfam" id="PF12955"/>
    </source>
</evidence>
<dbReference type="InterPro" id="IPR053065">
    <property type="entry name" value="Archenteron_Induction-Rel"/>
</dbReference>